<accession>A0A2C6DPF0</accession>
<evidence type="ECO:0008006" key="5">
    <source>
        <dbReference type="Google" id="ProtNLM"/>
    </source>
</evidence>
<keyword evidence="3" id="KW-1185">Reference proteome</keyword>
<organism evidence="1 3">
    <name type="scientific">Budvicia aquatica</name>
    <dbReference type="NCBI Taxonomy" id="82979"/>
    <lineage>
        <taxon>Bacteria</taxon>
        <taxon>Pseudomonadati</taxon>
        <taxon>Pseudomonadota</taxon>
        <taxon>Gammaproteobacteria</taxon>
        <taxon>Enterobacterales</taxon>
        <taxon>Budviciaceae</taxon>
        <taxon>Budvicia</taxon>
    </lineage>
</organism>
<protein>
    <recommendedName>
        <fullName evidence="5">N-acetyltransferase domain-containing protein</fullName>
    </recommendedName>
</protein>
<reference evidence="2 4" key="3">
    <citation type="submission" date="2019-03" db="EMBL/GenBank/DDBJ databases">
        <authorList>
            <consortium name="Pathogen Informatics"/>
        </authorList>
    </citation>
    <scope>NUCLEOTIDE SEQUENCE [LARGE SCALE GENOMIC DNA]</scope>
    <source>
        <strain evidence="2 4">NCTC12282</strain>
    </source>
</reference>
<dbReference type="InterPro" id="IPR016181">
    <property type="entry name" value="Acyl_CoA_acyltransferase"/>
</dbReference>
<dbReference type="RefSeq" id="WP_051323123.1">
    <property type="nucleotide sequence ID" value="NZ_CAADJA010000002.1"/>
</dbReference>
<dbReference type="Gene3D" id="3.40.630.30">
    <property type="match status" value="1"/>
</dbReference>
<sequence>MSSDNGLFYSDNVTYSRAINHDYPGILQMAEPFYPDSVGANHSNGFLNSRFTTDMLTTINHRMGLLVAKNKHNGIIGFLGLAPFSAASPSPVVGAMLNSLENAEYQHRPVSESNPFIFGPVCVATAAKGMGVFKGLYQAMWNFLPKDQYRTGYAFVDQNNKHSLDAHTKGLGAKVVGEFDAKSSKFWIIAYARTDKADLR</sequence>
<dbReference type="SUPFAM" id="SSF55729">
    <property type="entry name" value="Acyl-CoA N-acyltransferases (Nat)"/>
    <property type="match status" value="1"/>
</dbReference>
<dbReference type="Proteomes" id="UP000224974">
    <property type="component" value="Unassembled WGS sequence"/>
</dbReference>
<proteinExistence type="predicted"/>
<evidence type="ECO:0000313" key="3">
    <source>
        <dbReference type="Proteomes" id="UP000224974"/>
    </source>
</evidence>
<dbReference type="STRING" id="1111728.GCA_000427805_00247"/>
<dbReference type="EMBL" id="CAADJA010000002">
    <property type="protein sequence ID" value="VFS50241.1"/>
    <property type="molecule type" value="Genomic_DNA"/>
</dbReference>
<reference evidence="1" key="1">
    <citation type="submission" date="2017-09" db="EMBL/GenBank/DDBJ databases">
        <title>FDA dAtabase for Regulatory Grade micrObial Sequences (FDA-ARGOS): Supporting development and validation of Infectious Disease Dx tests.</title>
        <authorList>
            <person name="Minogue T."/>
            <person name="Wolcott M."/>
            <person name="Wasieloski L."/>
            <person name="Aguilar W."/>
            <person name="Moore D."/>
            <person name="Tallon L.J."/>
            <person name="Sadzewicz L."/>
            <person name="Ott S."/>
            <person name="Zhao X."/>
            <person name="Nagaraj S."/>
            <person name="Vavikolanu K."/>
            <person name="Aluvathingal J."/>
            <person name="Nadendla S."/>
            <person name="Sichtig H."/>
        </authorList>
    </citation>
    <scope>NUCLEOTIDE SEQUENCE</scope>
    <source>
        <strain evidence="1">FDAARGOS_387</strain>
    </source>
</reference>
<evidence type="ECO:0000313" key="2">
    <source>
        <dbReference type="EMBL" id="VFS50241.1"/>
    </source>
</evidence>
<dbReference type="Proteomes" id="UP000373449">
    <property type="component" value="Unassembled WGS sequence"/>
</dbReference>
<evidence type="ECO:0000313" key="4">
    <source>
        <dbReference type="Proteomes" id="UP000373449"/>
    </source>
</evidence>
<dbReference type="EMBL" id="PDDX01000001">
    <property type="protein sequence ID" value="PHI30681.1"/>
    <property type="molecule type" value="Genomic_DNA"/>
</dbReference>
<reference evidence="3" key="2">
    <citation type="submission" date="2017-09" db="EMBL/GenBank/DDBJ databases">
        <title>FDA dAtabase for Regulatory Grade micrObial Sequences (FDA-ARGOS): Supporting development and validation of Infectious Disease Dx tests.</title>
        <authorList>
            <person name="Minogue T."/>
            <person name="Wolcott M."/>
            <person name="Wasieloski L."/>
            <person name="Aguilar W."/>
            <person name="Moore D."/>
            <person name="Tallon L."/>
            <person name="Sadzewicz L."/>
            <person name="Ott S."/>
            <person name="Zhao X."/>
            <person name="Nagaraj S."/>
            <person name="Vavikolanu K."/>
            <person name="Aluvathingal J."/>
            <person name="Nadendla S."/>
            <person name="Sichtig H."/>
        </authorList>
    </citation>
    <scope>NUCLEOTIDE SEQUENCE [LARGE SCALE GENOMIC DNA]</scope>
    <source>
        <strain evidence="3">FDAARGOS_387</strain>
    </source>
</reference>
<dbReference type="AlphaFoldDB" id="A0A2C6DPF0"/>
<gene>
    <name evidence="1" type="ORF">CRN84_15720</name>
    <name evidence="2" type="ORF">NCTC12282_04405</name>
</gene>
<name>A0A2C6DPF0_9GAMM</name>
<dbReference type="OrthoDB" id="5109343at2"/>
<evidence type="ECO:0000313" key="1">
    <source>
        <dbReference type="EMBL" id="PHI30681.1"/>
    </source>
</evidence>